<keyword evidence="1" id="KW-0812">Transmembrane</keyword>
<dbReference type="Proteomes" id="UP000176326">
    <property type="component" value="Unassembled WGS sequence"/>
</dbReference>
<evidence type="ECO:0000313" key="4">
    <source>
        <dbReference type="Proteomes" id="UP000176326"/>
    </source>
</evidence>
<evidence type="ECO:0000259" key="2">
    <source>
        <dbReference type="Pfam" id="PF00535"/>
    </source>
</evidence>
<dbReference type="PANTHER" id="PTHR43179:SF11">
    <property type="entry name" value="GLYCOSYL TRANSFERASE"/>
    <property type="match status" value="1"/>
</dbReference>
<protein>
    <recommendedName>
        <fullName evidence="2">Glycosyltransferase 2-like domain-containing protein</fullName>
    </recommendedName>
</protein>
<dbReference type="EMBL" id="MHMN01000015">
    <property type="protein sequence ID" value="OGZ28584.1"/>
    <property type="molecule type" value="Genomic_DNA"/>
</dbReference>
<reference evidence="3 4" key="1">
    <citation type="journal article" date="2016" name="Nat. Commun.">
        <title>Thousands of microbial genomes shed light on interconnected biogeochemical processes in an aquifer system.</title>
        <authorList>
            <person name="Anantharaman K."/>
            <person name="Brown C.T."/>
            <person name="Hug L.A."/>
            <person name="Sharon I."/>
            <person name="Castelle C.J."/>
            <person name="Probst A.J."/>
            <person name="Thomas B.C."/>
            <person name="Singh A."/>
            <person name="Wilkins M.J."/>
            <person name="Karaoz U."/>
            <person name="Brodie E.L."/>
            <person name="Williams K.H."/>
            <person name="Hubbard S.S."/>
            <person name="Banfield J.F."/>
        </authorList>
    </citation>
    <scope>NUCLEOTIDE SEQUENCE [LARGE SCALE GENOMIC DNA]</scope>
</reference>
<feature type="transmembrane region" description="Helical" evidence="1">
    <location>
        <begin position="244"/>
        <end position="269"/>
    </location>
</feature>
<evidence type="ECO:0000313" key="3">
    <source>
        <dbReference type="EMBL" id="OGZ28584.1"/>
    </source>
</evidence>
<evidence type="ECO:0000256" key="1">
    <source>
        <dbReference type="SAM" id="Phobius"/>
    </source>
</evidence>
<gene>
    <name evidence="3" type="ORF">A2427_00875</name>
</gene>
<dbReference type="SUPFAM" id="SSF53448">
    <property type="entry name" value="Nucleotide-diphospho-sugar transferases"/>
    <property type="match status" value="1"/>
</dbReference>
<dbReference type="Gene3D" id="3.90.550.10">
    <property type="entry name" value="Spore Coat Polysaccharide Biosynthesis Protein SpsA, Chain A"/>
    <property type="match status" value="1"/>
</dbReference>
<dbReference type="CDD" id="cd04186">
    <property type="entry name" value="GT_2_like_c"/>
    <property type="match status" value="1"/>
</dbReference>
<feature type="domain" description="Glycosyltransferase 2-like" evidence="2">
    <location>
        <begin position="6"/>
        <end position="177"/>
    </location>
</feature>
<dbReference type="InterPro" id="IPR001173">
    <property type="entry name" value="Glyco_trans_2-like"/>
</dbReference>
<accession>A0A1G2ERZ6</accession>
<name>A0A1G2ERZ6_9BACT</name>
<dbReference type="Pfam" id="PF00535">
    <property type="entry name" value="Glycos_transf_2"/>
    <property type="match status" value="1"/>
</dbReference>
<keyword evidence="1" id="KW-0472">Membrane</keyword>
<comment type="caution">
    <text evidence="3">The sequence shown here is derived from an EMBL/GenBank/DDBJ whole genome shotgun (WGS) entry which is preliminary data.</text>
</comment>
<dbReference type="PANTHER" id="PTHR43179">
    <property type="entry name" value="RHAMNOSYLTRANSFERASE WBBL"/>
    <property type="match status" value="1"/>
</dbReference>
<proteinExistence type="predicted"/>
<keyword evidence="1" id="KW-1133">Transmembrane helix</keyword>
<dbReference type="InterPro" id="IPR029044">
    <property type="entry name" value="Nucleotide-diphossugar_trans"/>
</dbReference>
<organism evidence="3 4">
    <name type="scientific">Candidatus Nealsonbacteria bacterium RIFOXYC1_FULL_40_7</name>
    <dbReference type="NCBI Taxonomy" id="1801678"/>
    <lineage>
        <taxon>Bacteria</taxon>
        <taxon>Candidatus Nealsoniibacteriota</taxon>
    </lineage>
</organism>
<sequence length="337" mass="39126">MAPKVSIIILNYNGRKHTIDCLRSLEKVGYKNTEIILYDNGSSEDISEEIKRKFKKVRVIRRTTNIGFSGGNTDAYRYSHGKYVLLLNNDTTVTKDFLTALVNRMEKDPQIGIVQPKIVFQRTKKLQSGCVFFTSTGFLYYLGFGKDPGNKTYNIPMQVHSANGACMLIRREVIEKIGLFDKDFFLYFEETDFCHRALLAGYTVWYEPKATIYHIGSVDNSRYKYSLLVYYSFRNRLVSYIKNLGLASLFVVLPVHTLLCIGLIFAYLFSGKPESSLAVCKALMYNIQNIRHTLQKRAYVQKHLRRLADGEFLLRVTRFPRIEYYLRLFTGLERYID</sequence>
<dbReference type="AlphaFoldDB" id="A0A1G2ERZ6"/>